<reference evidence="7 8" key="1">
    <citation type="submission" date="2011-02" db="EMBL/GenBank/DDBJ databases">
        <title>The Genome Sequence of Sphaeroforma arctica JP610.</title>
        <authorList>
            <consortium name="The Broad Institute Genome Sequencing Platform"/>
            <person name="Russ C."/>
            <person name="Cuomo C."/>
            <person name="Young S.K."/>
            <person name="Zeng Q."/>
            <person name="Gargeya S."/>
            <person name="Alvarado L."/>
            <person name="Berlin A."/>
            <person name="Chapman S.B."/>
            <person name="Chen Z."/>
            <person name="Freedman E."/>
            <person name="Gellesch M."/>
            <person name="Goldberg J."/>
            <person name="Griggs A."/>
            <person name="Gujja S."/>
            <person name="Heilman E."/>
            <person name="Heiman D."/>
            <person name="Howarth C."/>
            <person name="Mehta T."/>
            <person name="Neiman D."/>
            <person name="Pearson M."/>
            <person name="Roberts A."/>
            <person name="Saif S."/>
            <person name="Shea T."/>
            <person name="Shenoy N."/>
            <person name="Sisk P."/>
            <person name="Stolte C."/>
            <person name="Sykes S."/>
            <person name="White J."/>
            <person name="Yandava C."/>
            <person name="Burger G."/>
            <person name="Gray M.W."/>
            <person name="Holland P.W.H."/>
            <person name="King N."/>
            <person name="Lang F.B.F."/>
            <person name="Roger A.J."/>
            <person name="Ruiz-Trillo I."/>
            <person name="Haas B."/>
            <person name="Nusbaum C."/>
            <person name="Birren B."/>
        </authorList>
    </citation>
    <scope>NUCLEOTIDE SEQUENCE [LARGE SCALE GENOMIC DNA]</scope>
    <source>
        <strain evidence="7 8">JP610</strain>
    </source>
</reference>
<feature type="non-terminal residue" evidence="7">
    <location>
        <position position="1"/>
    </location>
</feature>
<evidence type="ECO:0000256" key="3">
    <source>
        <dbReference type="ARBA" id="ARBA00022692"/>
    </source>
</evidence>
<evidence type="ECO:0008006" key="9">
    <source>
        <dbReference type="Google" id="ProtNLM"/>
    </source>
</evidence>
<evidence type="ECO:0000313" key="7">
    <source>
        <dbReference type="EMBL" id="KNC75372.1"/>
    </source>
</evidence>
<comment type="similarity">
    <text evidence="2">Belongs to the SURF4 family.</text>
</comment>
<sequence>TTLYSPLWGWNFFARNLSLVGGLVLLVAEARVENKNNFADVPSMGDQDKQKAVMQLVGRVLVGLMFLTLVHLDMSPFKMVMTAIDMLLLLCVVVGFNTKLCALVLCFSLSLRNMFMNPFWSVPTWQVDYVKYDFFQTLSVVGGLLMIVNLGAGDLSVDEKKKKF</sequence>
<evidence type="ECO:0000256" key="1">
    <source>
        <dbReference type="ARBA" id="ARBA00004141"/>
    </source>
</evidence>
<keyword evidence="5 6" id="KW-0472">Membrane</keyword>
<organism evidence="7 8">
    <name type="scientific">Sphaeroforma arctica JP610</name>
    <dbReference type="NCBI Taxonomy" id="667725"/>
    <lineage>
        <taxon>Eukaryota</taxon>
        <taxon>Ichthyosporea</taxon>
        <taxon>Ichthyophonida</taxon>
        <taxon>Sphaeroforma</taxon>
    </lineage>
</organism>
<evidence type="ECO:0000256" key="2">
    <source>
        <dbReference type="ARBA" id="ARBA00006945"/>
    </source>
</evidence>
<keyword evidence="8" id="KW-1185">Reference proteome</keyword>
<dbReference type="Proteomes" id="UP000054560">
    <property type="component" value="Unassembled WGS sequence"/>
</dbReference>
<dbReference type="Pfam" id="PF02077">
    <property type="entry name" value="SURF4"/>
    <property type="match status" value="1"/>
</dbReference>
<feature type="transmembrane region" description="Helical" evidence="6">
    <location>
        <begin position="86"/>
        <end position="111"/>
    </location>
</feature>
<gene>
    <name evidence="7" type="ORF">SARC_12100</name>
</gene>
<dbReference type="GeneID" id="25912604"/>
<evidence type="ECO:0000256" key="6">
    <source>
        <dbReference type="SAM" id="Phobius"/>
    </source>
</evidence>
<dbReference type="PROSITE" id="PS01339">
    <property type="entry name" value="SURF4"/>
    <property type="match status" value="1"/>
</dbReference>
<feature type="transmembrane region" description="Helical" evidence="6">
    <location>
        <begin position="12"/>
        <end position="32"/>
    </location>
</feature>
<feature type="transmembrane region" description="Helical" evidence="6">
    <location>
        <begin position="52"/>
        <end position="74"/>
    </location>
</feature>
<feature type="transmembrane region" description="Helical" evidence="6">
    <location>
        <begin position="134"/>
        <end position="157"/>
    </location>
</feature>
<keyword evidence="3 6" id="KW-0812">Transmembrane</keyword>
<keyword evidence="4 6" id="KW-1133">Transmembrane helix</keyword>
<evidence type="ECO:0000256" key="5">
    <source>
        <dbReference type="ARBA" id="ARBA00023136"/>
    </source>
</evidence>
<evidence type="ECO:0000256" key="4">
    <source>
        <dbReference type="ARBA" id="ARBA00022989"/>
    </source>
</evidence>
<name>A0A0L0FF19_9EUKA</name>
<evidence type="ECO:0000313" key="8">
    <source>
        <dbReference type="Proteomes" id="UP000054560"/>
    </source>
</evidence>
<comment type="subcellular location">
    <subcellularLocation>
        <location evidence="1">Membrane</location>
        <topology evidence="1">Multi-pass membrane protein</topology>
    </subcellularLocation>
</comment>
<dbReference type="OrthoDB" id="7859621at2759"/>
<protein>
    <recommendedName>
        <fullName evidence="9">Surfeit locus protein 4</fullName>
    </recommendedName>
</protein>
<dbReference type="AlphaFoldDB" id="A0A0L0FF19"/>
<dbReference type="RefSeq" id="XP_014149274.1">
    <property type="nucleotide sequence ID" value="XM_014293799.1"/>
</dbReference>
<dbReference type="eggNOG" id="KOG3998">
    <property type="taxonomic scope" value="Eukaryota"/>
</dbReference>
<dbReference type="EMBL" id="KQ243668">
    <property type="protein sequence ID" value="KNC75372.1"/>
    <property type="molecule type" value="Genomic_DNA"/>
</dbReference>
<dbReference type="GO" id="GO:0016020">
    <property type="term" value="C:membrane"/>
    <property type="evidence" value="ECO:0007669"/>
    <property type="project" value="UniProtKB-SubCell"/>
</dbReference>
<dbReference type="InterPro" id="IPR002995">
    <property type="entry name" value="Surf4"/>
</dbReference>
<accession>A0A0L0FF19</accession>
<proteinExistence type="inferred from homology"/>
<dbReference type="STRING" id="667725.A0A0L0FF19"/>